<dbReference type="SUPFAM" id="SSF55874">
    <property type="entry name" value="ATPase domain of HSP90 chaperone/DNA topoisomerase II/histidine kinase"/>
    <property type="match status" value="1"/>
</dbReference>
<keyword evidence="8 9" id="KW-0472">Membrane</keyword>
<gene>
    <name evidence="11" type="ORF">SAMN02746068_01545</name>
</gene>
<dbReference type="PANTHER" id="PTHR45453:SF1">
    <property type="entry name" value="PHOSPHATE REGULON SENSOR PROTEIN PHOR"/>
    <property type="match status" value="1"/>
</dbReference>
<keyword evidence="9" id="KW-1133">Transmembrane helix</keyword>
<name>A0A1K2HEX1_9LACT</name>
<evidence type="ECO:0000256" key="3">
    <source>
        <dbReference type="ARBA" id="ARBA00012438"/>
    </source>
</evidence>
<dbReference type="GO" id="GO:0004721">
    <property type="term" value="F:phosphoprotein phosphatase activity"/>
    <property type="evidence" value="ECO:0007669"/>
    <property type="project" value="TreeGrafter"/>
</dbReference>
<keyword evidence="7" id="KW-0902">Two-component regulatory system</keyword>
<dbReference type="GO" id="GO:0016036">
    <property type="term" value="P:cellular response to phosphate starvation"/>
    <property type="evidence" value="ECO:0007669"/>
    <property type="project" value="TreeGrafter"/>
</dbReference>
<dbReference type="CDD" id="cd00082">
    <property type="entry name" value="HisKA"/>
    <property type="match status" value="1"/>
</dbReference>
<dbReference type="GO" id="GO:0005886">
    <property type="term" value="C:plasma membrane"/>
    <property type="evidence" value="ECO:0007669"/>
    <property type="project" value="TreeGrafter"/>
</dbReference>
<evidence type="ECO:0000256" key="2">
    <source>
        <dbReference type="ARBA" id="ARBA00004370"/>
    </source>
</evidence>
<evidence type="ECO:0000256" key="5">
    <source>
        <dbReference type="ARBA" id="ARBA00022679"/>
    </source>
</evidence>
<dbReference type="Gene3D" id="3.30.565.10">
    <property type="entry name" value="Histidine kinase-like ATPase, C-terminal domain"/>
    <property type="match status" value="1"/>
</dbReference>
<dbReference type="RefSeq" id="WP_143188747.1">
    <property type="nucleotide sequence ID" value="NZ_FPKS01000008.1"/>
</dbReference>
<evidence type="ECO:0000313" key="12">
    <source>
        <dbReference type="Proteomes" id="UP000185655"/>
    </source>
</evidence>
<dbReference type="STRING" id="1122154.SAMN02746068_01545"/>
<dbReference type="InterPro" id="IPR004358">
    <property type="entry name" value="Sig_transdc_His_kin-like_C"/>
</dbReference>
<evidence type="ECO:0000259" key="10">
    <source>
        <dbReference type="PROSITE" id="PS50109"/>
    </source>
</evidence>
<dbReference type="EMBL" id="FPKS01000008">
    <property type="protein sequence ID" value="SFZ75356.1"/>
    <property type="molecule type" value="Genomic_DNA"/>
</dbReference>
<dbReference type="FunFam" id="3.30.565.10:FF:000006">
    <property type="entry name" value="Sensor histidine kinase WalK"/>
    <property type="match status" value="1"/>
</dbReference>
<dbReference type="InterPro" id="IPR036890">
    <property type="entry name" value="HATPase_C_sf"/>
</dbReference>
<dbReference type="GO" id="GO:0000155">
    <property type="term" value="F:phosphorelay sensor kinase activity"/>
    <property type="evidence" value="ECO:0007669"/>
    <property type="project" value="InterPro"/>
</dbReference>
<evidence type="ECO:0000313" key="11">
    <source>
        <dbReference type="EMBL" id="SFZ75356.1"/>
    </source>
</evidence>
<keyword evidence="4" id="KW-0597">Phosphoprotein</keyword>
<dbReference type="EC" id="2.7.13.3" evidence="3"/>
<feature type="transmembrane region" description="Helical" evidence="9">
    <location>
        <begin position="20"/>
        <end position="38"/>
    </location>
</feature>
<evidence type="ECO:0000256" key="6">
    <source>
        <dbReference type="ARBA" id="ARBA00022777"/>
    </source>
</evidence>
<comment type="subcellular location">
    <subcellularLocation>
        <location evidence="2">Membrane</location>
    </subcellularLocation>
</comment>
<dbReference type="SMART" id="SM00388">
    <property type="entry name" value="HisKA"/>
    <property type="match status" value="1"/>
</dbReference>
<dbReference type="CDD" id="cd00075">
    <property type="entry name" value="HATPase"/>
    <property type="match status" value="1"/>
</dbReference>
<dbReference type="Gene3D" id="1.10.287.130">
    <property type="match status" value="1"/>
</dbReference>
<dbReference type="AlphaFoldDB" id="A0A1K2HEX1"/>
<dbReference type="InterPro" id="IPR005467">
    <property type="entry name" value="His_kinase_dom"/>
</dbReference>
<sequence length="532" mass="60292">MNIIPKTFKKKKKRSKLRLVLIFSGLYFLTTIFVIFLLDTHTVTIDTTNLAERAYSISDILNKSPETKFSDQIKILSKNSQAKAVLNIQKGATFSRTLSAKHMTITIPNYEKAVLKNYVQVTTQRSSTLFETVVVIIFAGLIYMIALGQFYLSNKKRLIFETDTIAKIKNIRRSPLTQSYLISEDDNKITTELNHLGETIQHQAESSTPAKKNLYAFIEFFEFPIFIYDLKGTIRRSNASFQNEFMATKNLDVFSPYSDVLQFFVNKMLQPTRQEQIFYFEKLNAYYSVTVQPIEALERRLMVTMIDVTAYKVTMRAHNDFIANVSHDLKTPLAAISGFADILVNDSDKLPSEQVKGFAKHIVKETKRLSSLVTDTLEMTRQPIHLKKKKLNLTALTQDVLENFKLAIQEKSLQVTHQFDDITVKSNDKHLYAVLKNLIENAINYTPAGGKIYICVTKIAGKATFSISDNGPGLTEIEKSRIFERFYRADQTRDADGTGLGLAIVKKNLNELGGQIDVVSVVGKGTTFTITL</sequence>
<feature type="domain" description="Histidine kinase" evidence="10">
    <location>
        <begin position="324"/>
        <end position="532"/>
    </location>
</feature>
<dbReference type="PROSITE" id="PS50109">
    <property type="entry name" value="HIS_KIN"/>
    <property type="match status" value="1"/>
</dbReference>
<protein>
    <recommendedName>
        <fullName evidence="3">histidine kinase</fullName>
        <ecNumber evidence="3">2.7.13.3</ecNumber>
    </recommendedName>
</protein>
<keyword evidence="9" id="KW-0812">Transmembrane</keyword>
<evidence type="ECO:0000256" key="4">
    <source>
        <dbReference type="ARBA" id="ARBA00022553"/>
    </source>
</evidence>
<dbReference type="Pfam" id="PF00512">
    <property type="entry name" value="HisKA"/>
    <property type="match status" value="1"/>
</dbReference>
<dbReference type="PRINTS" id="PR00344">
    <property type="entry name" value="BCTRLSENSOR"/>
</dbReference>
<dbReference type="SMART" id="SM00387">
    <property type="entry name" value="HATPase_c"/>
    <property type="match status" value="1"/>
</dbReference>
<dbReference type="InterPro" id="IPR050351">
    <property type="entry name" value="BphY/WalK/GraS-like"/>
</dbReference>
<dbReference type="Proteomes" id="UP000185655">
    <property type="component" value="Unassembled WGS sequence"/>
</dbReference>
<dbReference type="PANTHER" id="PTHR45453">
    <property type="entry name" value="PHOSPHATE REGULON SENSOR PROTEIN PHOR"/>
    <property type="match status" value="1"/>
</dbReference>
<proteinExistence type="predicted"/>
<evidence type="ECO:0000256" key="8">
    <source>
        <dbReference type="ARBA" id="ARBA00023136"/>
    </source>
</evidence>
<keyword evidence="6 11" id="KW-0418">Kinase</keyword>
<dbReference type="InterPro" id="IPR036097">
    <property type="entry name" value="HisK_dim/P_sf"/>
</dbReference>
<evidence type="ECO:0000256" key="7">
    <source>
        <dbReference type="ARBA" id="ARBA00023012"/>
    </source>
</evidence>
<dbReference type="InterPro" id="IPR003594">
    <property type="entry name" value="HATPase_dom"/>
</dbReference>
<reference evidence="11 12" key="1">
    <citation type="submission" date="2016-11" db="EMBL/GenBank/DDBJ databases">
        <authorList>
            <person name="Jaros S."/>
            <person name="Januszkiewicz K."/>
            <person name="Wedrychowicz H."/>
        </authorList>
    </citation>
    <scope>NUCLEOTIDE SEQUENCE [LARGE SCALE GENOMIC DNA]</scope>
    <source>
        <strain evidence="11 12">DSM 22330</strain>
    </source>
</reference>
<dbReference type="OrthoDB" id="9813151at2"/>
<organism evidence="11 12">
    <name type="scientific">Pseudolactococcus chungangensis CAU 28 = DSM 22330</name>
    <dbReference type="NCBI Taxonomy" id="1122154"/>
    <lineage>
        <taxon>Bacteria</taxon>
        <taxon>Bacillati</taxon>
        <taxon>Bacillota</taxon>
        <taxon>Bacilli</taxon>
        <taxon>Lactobacillales</taxon>
        <taxon>Streptococcaceae</taxon>
        <taxon>Pseudolactococcus</taxon>
    </lineage>
</organism>
<feature type="transmembrane region" description="Helical" evidence="9">
    <location>
        <begin position="133"/>
        <end position="152"/>
    </location>
</feature>
<dbReference type="InterPro" id="IPR003661">
    <property type="entry name" value="HisK_dim/P_dom"/>
</dbReference>
<dbReference type="Pfam" id="PF02518">
    <property type="entry name" value="HATPase_c"/>
    <property type="match status" value="1"/>
</dbReference>
<dbReference type="SUPFAM" id="SSF47384">
    <property type="entry name" value="Homodimeric domain of signal transducing histidine kinase"/>
    <property type="match status" value="1"/>
</dbReference>
<evidence type="ECO:0000256" key="9">
    <source>
        <dbReference type="SAM" id="Phobius"/>
    </source>
</evidence>
<evidence type="ECO:0000256" key="1">
    <source>
        <dbReference type="ARBA" id="ARBA00000085"/>
    </source>
</evidence>
<accession>A0A1K2HEX1</accession>
<dbReference type="FunFam" id="1.10.287.130:FF:000001">
    <property type="entry name" value="Two-component sensor histidine kinase"/>
    <property type="match status" value="1"/>
</dbReference>
<keyword evidence="5" id="KW-0808">Transferase</keyword>
<comment type="catalytic activity">
    <reaction evidence="1">
        <text>ATP + protein L-histidine = ADP + protein N-phospho-L-histidine.</text>
        <dbReference type="EC" id="2.7.13.3"/>
    </reaction>
</comment>